<accession>A0A6N7S6Z0</accession>
<dbReference type="Proteomes" id="UP000433575">
    <property type="component" value="Unassembled WGS sequence"/>
</dbReference>
<dbReference type="AlphaFoldDB" id="A0A6N7S6Z0"/>
<dbReference type="OrthoDB" id="9782052at2"/>
<keyword evidence="1" id="KW-1133">Transmembrane helix</keyword>
<evidence type="ECO:0008006" key="6">
    <source>
        <dbReference type="Google" id="ProtNLM"/>
    </source>
</evidence>
<evidence type="ECO:0000313" key="2">
    <source>
        <dbReference type="EMBL" id="MSA89076.1"/>
    </source>
</evidence>
<feature type="transmembrane region" description="Helical" evidence="1">
    <location>
        <begin position="107"/>
        <end position="132"/>
    </location>
</feature>
<keyword evidence="1" id="KW-0472">Membrane</keyword>
<comment type="caution">
    <text evidence="2">The sequence shown here is derived from an EMBL/GenBank/DDBJ whole genome shotgun (WGS) entry which is preliminary data.</text>
</comment>
<reference evidence="4 5" key="1">
    <citation type="journal article" date="2019" name="Nat. Med.">
        <title>A library of human gut bacterial isolates paired with longitudinal multiomics data enables mechanistic microbiome research.</title>
        <authorList>
            <person name="Poyet M."/>
            <person name="Groussin M."/>
            <person name="Gibbons S.M."/>
            <person name="Avila-Pacheco J."/>
            <person name="Jiang X."/>
            <person name="Kearney S.M."/>
            <person name="Perrotta A.R."/>
            <person name="Berdy B."/>
            <person name="Zhao S."/>
            <person name="Lieberman T.D."/>
            <person name="Swanson P.K."/>
            <person name="Smith M."/>
            <person name="Roesemann S."/>
            <person name="Alexander J.E."/>
            <person name="Rich S.A."/>
            <person name="Livny J."/>
            <person name="Vlamakis H."/>
            <person name="Clish C."/>
            <person name="Bullock K."/>
            <person name="Deik A."/>
            <person name="Scott J."/>
            <person name="Pierce K.A."/>
            <person name="Xavier R.J."/>
            <person name="Alm E.J."/>
        </authorList>
    </citation>
    <scope>NUCLEOTIDE SEQUENCE [LARGE SCALE GENOMIC DNA]</scope>
    <source>
        <strain evidence="2 4">BIOML-A4</strain>
        <strain evidence="3 5">BIOML-A5</strain>
    </source>
</reference>
<evidence type="ECO:0000256" key="1">
    <source>
        <dbReference type="SAM" id="Phobius"/>
    </source>
</evidence>
<keyword evidence="5" id="KW-1185">Reference proteome</keyword>
<proteinExistence type="predicted"/>
<evidence type="ECO:0000313" key="5">
    <source>
        <dbReference type="Proteomes" id="UP000480929"/>
    </source>
</evidence>
<gene>
    <name evidence="3" type="ORF">GKD88_06830</name>
    <name evidence="2" type="ORF">GKE08_07035</name>
</gene>
<protein>
    <recommendedName>
        <fullName evidence="6">5-bromo-4-chloroindolyl phosphate hydrolysis protein</fullName>
    </recommendedName>
</protein>
<organism evidence="2 4">
    <name type="scientific">Holdemania massiliensis</name>
    <dbReference type="NCBI Taxonomy" id="1468449"/>
    <lineage>
        <taxon>Bacteria</taxon>
        <taxon>Bacillati</taxon>
        <taxon>Bacillota</taxon>
        <taxon>Erysipelotrichia</taxon>
        <taxon>Erysipelotrichales</taxon>
        <taxon>Erysipelotrichaceae</taxon>
        <taxon>Holdemania</taxon>
    </lineage>
</organism>
<sequence>MNDPWQQGFFLAWAGIDHRLFQDLTSLSVEKRHGIRYNRKQMWRVLHVQTFNRKHILQFLQNQRDLETCRCRLNRELNLTRFKPAGQPNRRYNMTGKTEIIRKPSPWPILIAALAWAIVCLILPMIQLWHYLAALAAGGIAYGIARHQIPDQEIEVEIPLTPLQQQQLQQLEAARSALTGLQQAAAKVEDPAMTQDLRKIESVCRQIVEEMEKQQRFNDQARRLVDYYLPMLTKLLETYDELEADPLQTQNIQNSRQNIKKTVKLCAEAFVKQWDDLHEHQSMEIQADSDVLETLLVKQGLVSPGQKEDKA</sequence>
<name>A0A6N7S6Z0_9FIRM</name>
<dbReference type="InterPro" id="IPR018770">
    <property type="entry name" value="ChloroindolylP_hydrolase"/>
</dbReference>
<dbReference type="EMBL" id="WKPJ01000007">
    <property type="protein sequence ID" value="MSA89076.1"/>
    <property type="molecule type" value="Genomic_DNA"/>
</dbReference>
<dbReference type="EMBL" id="WKPI01000008">
    <property type="protein sequence ID" value="MSC32830.1"/>
    <property type="molecule type" value="Genomic_DNA"/>
</dbReference>
<evidence type="ECO:0000313" key="3">
    <source>
        <dbReference type="EMBL" id="MSC32830.1"/>
    </source>
</evidence>
<dbReference type="Pfam" id="PF10112">
    <property type="entry name" value="Halogen_Hydrol"/>
    <property type="match status" value="1"/>
</dbReference>
<keyword evidence="1" id="KW-0812">Transmembrane</keyword>
<dbReference type="Proteomes" id="UP000480929">
    <property type="component" value="Unassembled WGS sequence"/>
</dbReference>
<evidence type="ECO:0000313" key="4">
    <source>
        <dbReference type="Proteomes" id="UP000433575"/>
    </source>
</evidence>